<dbReference type="EMBL" id="MN740271">
    <property type="protein sequence ID" value="QHT97012.1"/>
    <property type="molecule type" value="Genomic_DNA"/>
</dbReference>
<protein>
    <submittedName>
        <fullName evidence="1">Uncharacterized protein</fullName>
    </submittedName>
</protein>
<organism evidence="1">
    <name type="scientific">viral metagenome</name>
    <dbReference type="NCBI Taxonomy" id="1070528"/>
    <lineage>
        <taxon>unclassified sequences</taxon>
        <taxon>metagenomes</taxon>
        <taxon>organismal metagenomes</taxon>
    </lineage>
</organism>
<dbReference type="AlphaFoldDB" id="A0A6C0IV90"/>
<evidence type="ECO:0000313" key="1">
    <source>
        <dbReference type="EMBL" id="QHT97012.1"/>
    </source>
</evidence>
<proteinExistence type="predicted"/>
<reference evidence="1" key="1">
    <citation type="journal article" date="2020" name="Nature">
        <title>Giant virus diversity and host interactions through global metagenomics.</title>
        <authorList>
            <person name="Schulz F."/>
            <person name="Roux S."/>
            <person name="Paez-Espino D."/>
            <person name="Jungbluth S."/>
            <person name="Walsh D.A."/>
            <person name="Denef V.J."/>
            <person name="McMahon K.D."/>
            <person name="Konstantinidis K.T."/>
            <person name="Eloe-Fadrosh E.A."/>
            <person name="Kyrpides N.C."/>
            <person name="Woyke T."/>
        </authorList>
    </citation>
    <scope>NUCLEOTIDE SEQUENCE</scope>
    <source>
        <strain evidence="1">GVMAG-M-3300024510-1</strain>
    </source>
</reference>
<accession>A0A6C0IV90</accession>
<sequence length="446" mass="51647">MNTEKEFIDYFNGLDEVAKNTLNQMARYTGFESYEDAVKKVFEKNEINNSKDSVNGNLIDLEKARDRLRPPPEPTSKIIAAAASSSSSASKNLGSPKTEDVIRNRGILFDLILDSEDLKKYLIDKKITTYEEYQKIKDQTGKTELNKKLMDGRSENDPVVILWKKTGLGTKSVPIRKRLLEFLIDHIKGGNIIFTAEEREKLRSELVGDRRVKTTEKMVSLIKKTTEEEESEEKKEEKILIQKITPYGTDINKLYEEMDDEYKNENYTNIGKLKIILLYQMAKATYISFIKHLYYVVRGMPKNTLFQIITLKALKDTYNSMVLENDIPPTNVVREYGDILADIEKNKIKRLEIIRSWGKEEETLEEIEKRINDNASVVGFVKIIIQLAKRRDMLKEQFPDIEHHWWVMNVRYLLFPSPTYAPPTDAIISGPIEEEEGRKIIGVKDM</sequence>
<name>A0A6C0IV90_9ZZZZ</name>